<feature type="domain" description="Glycosyltransferase RgtA/B/C/D-like" evidence="2">
    <location>
        <begin position="197"/>
        <end position="324"/>
    </location>
</feature>
<feature type="transmembrane region" description="Helical" evidence="1">
    <location>
        <begin position="418"/>
        <end position="438"/>
    </location>
</feature>
<dbReference type="Proteomes" id="UP000230869">
    <property type="component" value="Unassembled WGS sequence"/>
</dbReference>
<feature type="transmembrane region" description="Helical" evidence="1">
    <location>
        <begin position="187"/>
        <end position="206"/>
    </location>
</feature>
<evidence type="ECO:0000256" key="1">
    <source>
        <dbReference type="SAM" id="Phobius"/>
    </source>
</evidence>
<feature type="transmembrane region" description="Helical" evidence="1">
    <location>
        <begin position="313"/>
        <end position="331"/>
    </location>
</feature>
<feature type="transmembrane region" description="Helical" evidence="1">
    <location>
        <begin position="263"/>
        <end position="279"/>
    </location>
</feature>
<evidence type="ECO:0000313" key="3">
    <source>
        <dbReference type="EMBL" id="PIR12909.1"/>
    </source>
</evidence>
<evidence type="ECO:0000313" key="4">
    <source>
        <dbReference type="Proteomes" id="UP000230869"/>
    </source>
</evidence>
<dbReference type="Pfam" id="PF13231">
    <property type="entry name" value="PMT_2"/>
    <property type="match status" value="1"/>
</dbReference>
<dbReference type="AlphaFoldDB" id="A0A2M6K845"/>
<keyword evidence="1" id="KW-0472">Membrane</keyword>
<keyword evidence="1" id="KW-0812">Transmembrane</keyword>
<organism evidence="3 4">
    <name type="scientific">Candidatus Falkowbacteria bacterium CG11_big_fil_rev_8_21_14_0_20_39_10</name>
    <dbReference type="NCBI Taxonomy" id="1974570"/>
    <lineage>
        <taxon>Bacteria</taxon>
        <taxon>Candidatus Falkowiibacteriota</taxon>
    </lineage>
</organism>
<gene>
    <name evidence="3" type="ORF">COV49_03845</name>
</gene>
<comment type="caution">
    <text evidence="3">The sequence shown here is derived from an EMBL/GenBank/DDBJ whole genome shotgun (WGS) entry which is preliminary data.</text>
</comment>
<evidence type="ECO:0000259" key="2">
    <source>
        <dbReference type="Pfam" id="PF13231"/>
    </source>
</evidence>
<feature type="transmembrane region" description="Helical" evidence="1">
    <location>
        <begin position="387"/>
        <end position="406"/>
    </location>
</feature>
<dbReference type="EMBL" id="PCWW01000067">
    <property type="protein sequence ID" value="PIR12909.1"/>
    <property type="molecule type" value="Genomic_DNA"/>
</dbReference>
<feature type="transmembrane region" description="Helical" evidence="1">
    <location>
        <begin position="35"/>
        <end position="59"/>
    </location>
</feature>
<name>A0A2M6K845_9BACT</name>
<accession>A0A2M6K845</accession>
<feature type="transmembrane region" description="Helical" evidence="1">
    <location>
        <begin position="6"/>
        <end position="28"/>
    </location>
</feature>
<keyword evidence="1" id="KW-1133">Transmembrane helix</keyword>
<sequence>MIIALKIFTLLFLQIAFGFLPLQLFGYFRDKPAWFNLAVAYGLGGYLITIQLFLILFILKLKFNFFVFLSVIALEMSLLLYFISKRGYKINFYFQWPKLEIKKIILILIILLQISFLFFYVLARPTITYDSIAAWSYKAKVLYHQNEISFYKNNFNYLGGGGHINYPWHVPLQQFWWQKFLGEYSDLYVNLIYFFYFVSILIILYYTLVKFIGGFSSLLLIFLLSSMPLFFYHGFNAYADLSLSCYVLLAFVLLLASLKNADNKLLILAGIFFGVAFFVKIEGIIYMIAAILSLLLFYFQIKRQNFFKDFSKFFISIIVPFLPWIFFLVKYDLNISNVESTFGFHPEIFKNLFFSLFISSNWNIWWYIVVIVFLLNIKRVYKEKELLFGWSFLFLSFGGFLVLYLFTTEYQFVLDHTALSRNILTLMPLSVLAVGMTFKKLKL</sequence>
<feature type="transmembrane region" description="Helical" evidence="1">
    <location>
        <begin position="104"/>
        <end position="123"/>
    </location>
</feature>
<reference evidence="3 4" key="1">
    <citation type="submission" date="2017-09" db="EMBL/GenBank/DDBJ databases">
        <title>Depth-based differentiation of microbial function through sediment-hosted aquifers and enrichment of novel symbionts in the deep terrestrial subsurface.</title>
        <authorList>
            <person name="Probst A.J."/>
            <person name="Ladd B."/>
            <person name="Jarett J.K."/>
            <person name="Geller-Mcgrath D.E."/>
            <person name="Sieber C.M."/>
            <person name="Emerson J.B."/>
            <person name="Anantharaman K."/>
            <person name="Thomas B.C."/>
            <person name="Malmstrom R."/>
            <person name="Stieglmeier M."/>
            <person name="Klingl A."/>
            <person name="Woyke T."/>
            <person name="Ryan C.M."/>
            <person name="Banfield J.F."/>
        </authorList>
    </citation>
    <scope>NUCLEOTIDE SEQUENCE [LARGE SCALE GENOMIC DNA]</scope>
    <source>
        <strain evidence="3">CG11_big_fil_rev_8_21_14_0_20_39_10</strain>
    </source>
</reference>
<feature type="transmembrane region" description="Helical" evidence="1">
    <location>
        <begin position="351"/>
        <end position="375"/>
    </location>
</feature>
<feature type="transmembrane region" description="Helical" evidence="1">
    <location>
        <begin position="65"/>
        <end position="83"/>
    </location>
</feature>
<feature type="transmembrane region" description="Helical" evidence="1">
    <location>
        <begin position="211"/>
        <end position="231"/>
    </location>
</feature>
<proteinExistence type="predicted"/>
<feature type="transmembrane region" description="Helical" evidence="1">
    <location>
        <begin position="237"/>
        <end position="256"/>
    </location>
</feature>
<protein>
    <recommendedName>
        <fullName evidence="2">Glycosyltransferase RgtA/B/C/D-like domain-containing protein</fullName>
    </recommendedName>
</protein>
<dbReference type="InterPro" id="IPR038731">
    <property type="entry name" value="RgtA/B/C-like"/>
</dbReference>